<dbReference type="Pfam" id="PF01424">
    <property type="entry name" value="R3H"/>
    <property type="match status" value="1"/>
</dbReference>
<evidence type="ECO:0000259" key="1">
    <source>
        <dbReference type="PROSITE" id="PS51061"/>
    </source>
</evidence>
<dbReference type="PROSITE" id="PS51192">
    <property type="entry name" value="HELICASE_ATP_BIND_1"/>
    <property type="match status" value="1"/>
</dbReference>
<dbReference type="EMBL" id="CAXLJM020000012">
    <property type="protein sequence ID" value="CAL8076595.1"/>
    <property type="molecule type" value="Genomic_DNA"/>
</dbReference>
<dbReference type="Gene3D" id="3.40.50.300">
    <property type="entry name" value="P-loop containing nucleotide triphosphate hydrolases"/>
    <property type="match status" value="1"/>
</dbReference>
<accession>A0ABP1PTB4</accession>
<reference evidence="3 4" key="1">
    <citation type="submission" date="2024-08" db="EMBL/GenBank/DDBJ databases">
        <authorList>
            <person name="Cucini C."/>
            <person name="Frati F."/>
        </authorList>
    </citation>
    <scope>NUCLEOTIDE SEQUENCE [LARGE SCALE GENOMIC DNA]</scope>
</reference>
<gene>
    <name evidence="3" type="ORF">ODALV1_LOCUS3525</name>
</gene>
<evidence type="ECO:0008006" key="5">
    <source>
        <dbReference type="Google" id="ProtNLM"/>
    </source>
</evidence>
<dbReference type="InterPro" id="IPR036867">
    <property type="entry name" value="R3H_dom_sf"/>
</dbReference>
<evidence type="ECO:0000313" key="3">
    <source>
        <dbReference type="EMBL" id="CAL8076595.1"/>
    </source>
</evidence>
<keyword evidence="4" id="KW-1185">Reference proteome</keyword>
<dbReference type="PANTHER" id="PTHR18934">
    <property type="entry name" value="ATP-DEPENDENT RNA HELICASE"/>
    <property type="match status" value="1"/>
</dbReference>
<sequence>MSGKRGKGGEKSAADIKKLKRIVQNVPVEDKIRLDRLIQDFMAQPDRKEVTFSNQLSSSEWAYVHHQALQHGLKSISTGDGSERQVTLSRPFEDNGKKSKRITLTEKSMSAISALLYAVPDFFTASRFRVFEDNLSWESMHYRAGEDSSLRGGHASRFSGSSYPKIPKPRRTQEFLHSRKQLPIWHHQKQILESLEKHRICFIQGATGSGKTTQVPQFILDDATEKSKCVRIICTVPRRPAAVSVSERVAEERGERLGQTVGYQIRLEKRCSNETLLTYCTSGVLLRYLSSPS</sequence>
<feature type="domain" description="Helicase ATP-binding" evidence="2">
    <location>
        <begin position="192"/>
        <end position="293"/>
    </location>
</feature>
<dbReference type="PROSITE" id="PS51061">
    <property type="entry name" value="R3H"/>
    <property type="match status" value="1"/>
</dbReference>
<dbReference type="InterPro" id="IPR011545">
    <property type="entry name" value="DEAD/DEAH_box_helicase_dom"/>
</dbReference>
<feature type="domain" description="R3H" evidence="1">
    <location>
        <begin position="28"/>
        <end position="92"/>
    </location>
</feature>
<protein>
    <recommendedName>
        <fullName evidence="5">ATP-dependent RNA helicase YTHDC2</fullName>
    </recommendedName>
</protein>
<dbReference type="InterPro" id="IPR027417">
    <property type="entry name" value="P-loop_NTPase"/>
</dbReference>
<dbReference type="Pfam" id="PF00270">
    <property type="entry name" value="DEAD"/>
    <property type="match status" value="1"/>
</dbReference>
<evidence type="ECO:0000259" key="2">
    <source>
        <dbReference type="PROSITE" id="PS51192"/>
    </source>
</evidence>
<dbReference type="Gene3D" id="3.30.1370.50">
    <property type="entry name" value="R3H-like domain"/>
    <property type="match status" value="1"/>
</dbReference>
<dbReference type="PANTHER" id="PTHR18934:SF213">
    <property type="entry name" value="3'-5' RNA HELICASE YTHDC2"/>
    <property type="match status" value="1"/>
</dbReference>
<dbReference type="Proteomes" id="UP001642540">
    <property type="component" value="Unassembled WGS sequence"/>
</dbReference>
<dbReference type="CDD" id="cd17917">
    <property type="entry name" value="DEXHc_RHA-like"/>
    <property type="match status" value="1"/>
</dbReference>
<dbReference type="InterPro" id="IPR014001">
    <property type="entry name" value="Helicase_ATP-bd"/>
</dbReference>
<dbReference type="SUPFAM" id="SSF52540">
    <property type="entry name" value="P-loop containing nucleoside triphosphate hydrolases"/>
    <property type="match status" value="1"/>
</dbReference>
<evidence type="ECO:0000313" key="4">
    <source>
        <dbReference type="Proteomes" id="UP001642540"/>
    </source>
</evidence>
<proteinExistence type="predicted"/>
<comment type="caution">
    <text evidence="3">The sequence shown here is derived from an EMBL/GenBank/DDBJ whole genome shotgun (WGS) entry which is preliminary data.</text>
</comment>
<organism evidence="3 4">
    <name type="scientific">Orchesella dallaii</name>
    <dbReference type="NCBI Taxonomy" id="48710"/>
    <lineage>
        <taxon>Eukaryota</taxon>
        <taxon>Metazoa</taxon>
        <taxon>Ecdysozoa</taxon>
        <taxon>Arthropoda</taxon>
        <taxon>Hexapoda</taxon>
        <taxon>Collembola</taxon>
        <taxon>Entomobryomorpha</taxon>
        <taxon>Entomobryoidea</taxon>
        <taxon>Orchesellidae</taxon>
        <taxon>Orchesellinae</taxon>
        <taxon>Orchesella</taxon>
    </lineage>
</organism>
<name>A0ABP1PTB4_9HEXA</name>
<dbReference type="InterPro" id="IPR001374">
    <property type="entry name" value="R3H_dom"/>
</dbReference>